<proteinExistence type="predicted"/>
<comment type="cofactor">
    <cofactor evidence="1">
        <name>FAD</name>
        <dbReference type="ChEBI" id="CHEBI:57692"/>
    </cofactor>
</comment>
<evidence type="ECO:0000256" key="1">
    <source>
        <dbReference type="ARBA" id="ARBA00001974"/>
    </source>
</evidence>
<dbReference type="InterPro" id="IPR001433">
    <property type="entry name" value="OxRdtase_FAD/NAD-bd"/>
</dbReference>
<dbReference type="GO" id="GO:0016491">
    <property type="term" value="F:oxidoreductase activity"/>
    <property type="evidence" value="ECO:0007669"/>
    <property type="project" value="InterPro"/>
</dbReference>
<dbReference type="RefSeq" id="WP_191283481.1">
    <property type="nucleotide sequence ID" value="NZ_BNAI01000004.1"/>
</dbReference>
<protein>
    <recommendedName>
        <fullName evidence="3">FAD-binding FR-type domain-containing protein</fullName>
    </recommendedName>
</protein>
<reference evidence="4" key="2">
    <citation type="submission" date="2020-09" db="EMBL/GenBank/DDBJ databases">
        <authorList>
            <person name="Sun Q."/>
            <person name="Zhou Y."/>
        </authorList>
    </citation>
    <scope>NUCLEOTIDE SEQUENCE</scope>
    <source>
        <strain evidence="4">CGMCC 1.16548</strain>
    </source>
</reference>
<dbReference type="AlphaFoldDB" id="A0A8J3GRQ4"/>
<feature type="transmembrane region" description="Helical" evidence="2">
    <location>
        <begin position="174"/>
        <end position="193"/>
    </location>
</feature>
<keyword evidence="2" id="KW-0472">Membrane</keyword>
<dbReference type="Gene3D" id="3.40.50.80">
    <property type="entry name" value="Nucleotide-binding domain of ferredoxin-NADP reductase (FNR) module"/>
    <property type="match status" value="1"/>
</dbReference>
<keyword evidence="2" id="KW-1133">Transmembrane helix</keyword>
<dbReference type="InterPro" id="IPR050415">
    <property type="entry name" value="MRET"/>
</dbReference>
<feature type="transmembrane region" description="Helical" evidence="2">
    <location>
        <begin position="17"/>
        <end position="38"/>
    </location>
</feature>
<evidence type="ECO:0000313" key="4">
    <source>
        <dbReference type="EMBL" id="GHF20079.1"/>
    </source>
</evidence>
<feature type="transmembrane region" description="Helical" evidence="2">
    <location>
        <begin position="146"/>
        <end position="167"/>
    </location>
</feature>
<evidence type="ECO:0000259" key="3">
    <source>
        <dbReference type="PROSITE" id="PS51384"/>
    </source>
</evidence>
<dbReference type="PANTHER" id="PTHR47354:SF5">
    <property type="entry name" value="PROTEIN RFBI"/>
    <property type="match status" value="1"/>
</dbReference>
<dbReference type="CDD" id="cd00322">
    <property type="entry name" value="FNR_like"/>
    <property type="match status" value="1"/>
</dbReference>
<dbReference type="Proteomes" id="UP000617531">
    <property type="component" value="Unassembled WGS sequence"/>
</dbReference>
<dbReference type="PROSITE" id="PS51384">
    <property type="entry name" value="FAD_FR"/>
    <property type="match status" value="1"/>
</dbReference>
<dbReference type="SUPFAM" id="SSF52343">
    <property type="entry name" value="Ferredoxin reductase-like, C-terminal NADP-linked domain"/>
    <property type="match status" value="1"/>
</dbReference>
<evidence type="ECO:0000313" key="5">
    <source>
        <dbReference type="Proteomes" id="UP000617531"/>
    </source>
</evidence>
<feature type="domain" description="FAD-binding FR-type" evidence="3">
    <location>
        <begin position="272"/>
        <end position="374"/>
    </location>
</feature>
<dbReference type="PRINTS" id="PR00410">
    <property type="entry name" value="PHEHYDRXLASE"/>
</dbReference>
<sequence>MTAWLDALLGRVTMYRLIAYCLGVLQVFAVVFSFLGVVPVATPLAMVVSFAVLLVVTIGVNLVLAAIFRVRSHTTSTVITAQLLFFLMFPTLELPGLVGLAVAGAVAVASKYLIAVRGRHLFNPAAFGGFVASLIGVAAGQFWKPIWWVGTAWLLPFVVVAAFLILFRTRRLPMGAVFIAVAAIAGIAFYLLIGSDLRSAASFALISAPTFFLAGFMLSEPLTLPPRRWQQLVYAGVVGLLMWTTSGVAILANAPEFALLVANLLAFLVGQRRGIHLEFIGRRQLSPSSWEFDFRSRRPVAFRPGQFMELTLPHDKTDSRGWRRVFSIASAPGEVLRFGIRLPEKSSSFKRALLALEPGTKVSATSVGGDFLLPNDPARPLLLVAGGIGITPFIGHLEHAAAESGERDIAVVYAISSLDDLAYAEQLERAGCRVAIASPDKPANLPAGWTWIGPDRLSGEALLAAVPDAVRRDVFLSGPPAMVANLRKALRAAGVRRIHTDVFVGY</sequence>
<evidence type="ECO:0000256" key="2">
    <source>
        <dbReference type="SAM" id="Phobius"/>
    </source>
</evidence>
<accession>A0A8J3GRQ4</accession>
<feature type="transmembrane region" description="Helical" evidence="2">
    <location>
        <begin position="199"/>
        <end position="219"/>
    </location>
</feature>
<reference evidence="4" key="1">
    <citation type="journal article" date="2014" name="Int. J. Syst. Evol. Microbiol.">
        <title>Complete genome sequence of Corynebacterium casei LMG S-19264T (=DSM 44701T), isolated from a smear-ripened cheese.</title>
        <authorList>
            <consortium name="US DOE Joint Genome Institute (JGI-PGF)"/>
            <person name="Walter F."/>
            <person name="Albersmeier A."/>
            <person name="Kalinowski J."/>
            <person name="Ruckert C."/>
        </authorList>
    </citation>
    <scope>NUCLEOTIDE SEQUENCE</scope>
    <source>
        <strain evidence="4">CGMCC 1.16548</strain>
    </source>
</reference>
<dbReference type="InterPro" id="IPR039261">
    <property type="entry name" value="FNR_nucleotide-bd"/>
</dbReference>
<comment type="caution">
    <text evidence="4">The sequence shown here is derived from an EMBL/GenBank/DDBJ whole genome shotgun (WGS) entry which is preliminary data.</text>
</comment>
<dbReference type="PANTHER" id="PTHR47354">
    <property type="entry name" value="NADH OXIDOREDUCTASE HCR"/>
    <property type="match status" value="1"/>
</dbReference>
<dbReference type="InterPro" id="IPR017938">
    <property type="entry name" value="Riboflavin_synthase-like_b-brl"/>
</dbReference>
<feature type="transmembrane region" description="Helical" evidence="2">
    <location>
        <begin position="97"/>
        <end position="114"/>
    </location>
</feature>
<feature type="transmembrane region" description="Helical" evidence="2">
    <location>
        <begin position="44"/>
        <end position="67"/>
    </location>
</feature>
<organism evidence="4 5">
    <name type="scientific">Pseudolysinimonas yzui</name>
    <dbReference type="NCBI Taxonomy" id="2708254"/>
    <lineage>
        <taxon>Bacteria</taxon>
        <taxon>Bacillati</taxon>
        <taxon>Actinomycetota</taxon>
        <taxon>Actinomycetes</taxon>
        <taxon>Micrococcales</taxon>
        <taxon>Microbacteriaceae</taxon>
        <taxon>Pseudolysinimonas</taxon>
    </lineage>
</organism>
<dbReference type="Gene3D" id="2.40.30.10">
    <property type="entry name" value="Translation factors"/>
    <property type="match status" value="1"/>
</dbReference>
<keyword evidence="2" id="KW-0812">Transmembrane</keyword>
<dbReference type="InterPro" id="IPR017927">
    <property type="entry name" value="FAD-bd_FR_type"/>
</dbReference>
<gene>
    <name evidence="4" type="ORF">GCM10011600_21230</name>
</gene>
<dbReference type="EMBL" id="BNAI01000004">
    <property type="protein sequence ID" value="GHF20079.1"/>
    <property type="molecule type" value="Genomic_DNA"/>
</dbReference>
<feature type="transmembrane region" description="Helical" evidence="2">
    <location>
        <begin position="231"/>
        <end position="251"/>
    </location>
</feature>
<dbReference type="SUPFAM" id="SSF63380">
    <property type="entry name" value="Riboflavin synthase domain-like"/>
    <property type="match status" value="1"/>
</dbReference>
<keyword evidence="5" id="KW-1185">Reference proteome</keyword>
<dbReference type="Pfam" id="PF00175">
    <property type="entry name" value="NAD_binding_1"/>
    <property type="match status" value="1"/>
</dbReference>
<feature type="transmembrane region" description="Helical" evidence="2">
    <location>
        <begin position="121"/>
        <end position="140"/>
    </location>
</feature>
<name>A0A8J3GRQ4_9MICO</name>